<proteinExistence type="inferred from homology"/>
<dbReference type="STRING" id="930129.SAMN05216352_10893"/>
<evidence type="ECO:0000259" key="8">
    <source>
        <dbReference type="Pfam" id="PF04239"/>
    </source>
</evidence>
<keyword evidence="10" id="KW-1185">Reference proteome</keyword>
<evidence type="ECO:0000256" key="1">
    <source>
        <dbReference type="ARBA" id="ARBA00004651"/>
    </source>
</evidence>
<keyword evidence="4 7" id="KW-0812">Transmembrane</keyword>
<evidence type="ECO:0000256" key="7">
    <source>
        <dbReference type="SAM" id="Phobius"/>
    </source>
</evidence>
<evidence type="ECO:0000256" key="3">
    <source>
        <dbReference type="ARBA" id="ARBA00022475"/>
    </source>
</evidence>
<dbReference type="Pfam" id="PF04239">
    <property type="entry name" value="DUF421"/>
    <property type="match status" value="1"/>
</dbReference>
<dbReference type="InterPro" id="IPR007353">
    <property type="entry name" value="DUF421"/>
</dbReference>
<organism evidence="9 10">
    <name type="scientific">Alteribacillus bidgolensis</name>
    <dbReference type="NCBI Taxonomy" id="930129"/>
    <lineage>
        <taxon>Bacteria</taxon>
        <taxon>Bacillati</taxon>
        <taxon>Bacillota</taxon>
        <taxon>Bacilli</taxon>
        <taxon>Bacillales</taxon>
        <taxon>Bacillaceae</taxon>
        <taxon>Alteribacillus</taxon>
    </lineage>
</organism>
<evidence type="ECO:0000313" key="10">
    <source>
        <dbReference type="Proteomes" id="UP000199017"/>
    </source>
</evidence>
<feature type="transmembrane region" description="Helical" evidence="7">
    <location>
        <begin position="58"/>
        <end position="76"/>
    </location>
</feature>
<feature type="domain" description="YetF C-terminal" evidence="8">
    <location>
        <begin position="81"/>
        <end position="213"/>
    </location>
</feature>
<dbReference type="InterPro" id="IPR023090">
    <property type="entry name" value="UPF0702_alpha/beta_dom_sf"/>
</dbReference>
<accession>A0A1G8L1N8</accession>
<dbReference type="PANTHER" id="PTHR34582">
    <property type="entry name" value="UPF0702 TRANSMEMBRANE PROTEIN YCAP"/>
    <property type="match status" value="1"/>
</dbReference>
<evidence type="ECO:0000256" key="6">
    <source>
        <dbReference type="ARBA" id="ARBA00023136"/>
    </source>
</evidence>
<protein>
    <submittedName>
        <fullName evidence="9">Uncharacterized membrane protein YcaP, DUF421 family</fullName>
    </submittedName>
</protein>
<keyword evidence="6 7" id="KW-0472">Membrane</keyword>
<sequence>MDIFIVTGRIITILPLLLCMTIFMGKRAIGELPVFDFLIVITLGSVVGADIADPDVQHLPTVAAVVFIGVLQRLVARLKISNRKIGKYITFKPTIVIQDGKILRKNLKKIRYSIDNILEALREKDIFDISQVKTAVVEANGNVSVLKQPLKNTVTLEDMNLTTKTASIAFPVIMEGQMYPGVLQKFNVDEIWLRHQLKIQGVDDVSNVFFASINEKLEIHISLKEEPEVTVPPIYN</sequence>
<name>A0A1G8L1N8_9BACI</name>
<dbReference type="Gene3D" id="3.30.240.20">
    <property type="entry name" value="bsu07140 like domains"/>
    <property type="match status" value="2"/>
</dbReference>
<gene>
    <name evidence="9" type="ORF">SAMN05216352_10893</name>
</gene>
<dbReference type="EMBL" id="FNDU01000008">
    <property type="protein sequence ID" value="SDI49060.1"/>
    <property type="molecule type" value="Genomic_DNA"/>
</dbReference>
<dbReference type="GO" id="GO:0005886">
    <property type="term" value="C:plasma membrane"/>
    <property type="evidence" value="ECO:0007669"/>
    <property type="project" value="UniProtKB-SubCell"/>
</dbReference>
<comment type="similarity">
    <text evidence="2">Belongs to the UPF0702 family.</text>
</comment>
<dbReference type="PANTHER" id="PTHR34582:SF6">
    <property type="entry name" value="UPF0702 TRANSMEMBRANE PROTEIN YCAP"/>
    <property type="match status" value="1"/>
</dbReference>
<evidence type="ECO:0000256" key="2">
    <source>
        <dbReference type="ARBA" id="ARBA00006448"/>
    </source>
</evidence>
<feature type="transmembrane region" description="Helical" evidence="7">
    <location>
        <begin position="6"/>
        <end position="25"/>
    </location>
</feature>
<evidence type="ECO:0000256" key="4">
    <source>
        <dbReference type="ARBA" id="ARBA00022692"/>
    </source>
</evidence>
<keyword evidence="5 7" id="KW-1133">Transmembrane helix</keyword>
<evidence type="ECO:0000313" key="9">
    <source>
        <dbReference type="EMBL" id="SDI49060.1"/>
    </source>
</evidence>
<reference evidence="9 10" key="1">
    <citation type="submission" date="2016-10" db="EMBL/GenBank/DDBJ databases">
        <authorList>
            <person name="de Groot N.N."/>
        </authorList>
    </citation>
    <scope>NUCLEOTIDE SEQUENCE [LARGE SCALE GENOMIC DNA]</scope>
    <source>
        <strain evidence="10">P4B,CCM 7963,CECT 7998,DSM 25260,IBRC-M 10614,KCTC 13821</strain>
    </source>
</reference>
<dbReference type="Proteomes" id="UP000199017">
    <property type="component" value="Unassembled WGS sequence"/>
</dbReference>
<dbReference type="AlphaFoldDB" id="A0A1G8L1N8"/>
<evidence type="ECO:0000256" key="5">
    <source>
        <dbReference type="ARBA" id="ARBA00022989"/>
    </source>
</evidence>
<comment type="subcellular location">
    <subcellularLocation>
        <location evidence="1">Cell membrane</location>
        <topology evidence="1">Multi-pass membrane protein</topology>
    </subcellularLocation>
</comment>
<feature type="transmembrane region" description="Helical" evidence="7">
    <location>
        <begin position="32"/>
        <end position="52"/>
    </location>
</feature>
<keyword evidence="3" id="KW-1003">Cell membrane</keyword>
<dbReference type="OrthoDB" id="9778331at2"/>